<keyword evidence="14 20" id="KW-0560">Oxidoreductase</keyword>
<evidence type="ECO:0000256" key="19">
    <source>
        <dbReference type="ARBA" id="ARBA00037683"/>
    </source>
</evidence>
<proteinExistence type="inferred from homology"/>
<evidence type="ECO:0000256" key="11">
    <source>
        <dbReference type="ARBA" id="ARBA00022982"/>
    </source>
</evidence>
<dbReference type="PANTHER" id="PTHR33149">
    <property type="entry name" value="PHOTOSYSTEM II PROTEIN D1"/>
    <property type="match status" value="1"/>
</dbReference>
<dbReference type="Proteomes" id="UP000076925">
    <property type="component" value="Unassembled WGS sequence"/>
</dbReference>
<feature type="binding site" evidence="20">
    <location>
        <position position="129"/>
    </location>
    <ligand>
        <name>pheophytin a</name>
        <dbReference type="ChEBI" id="CHEBI:136840"/>
        <label>D1</label>
    </ligand>
</feature>
<keyword evidence="17 20" id="KW-0464">Manganese</keyword>
<keyword evidence="6 20" id="KW-0359">Herbicide resistance</keyword>
<feature type="transmembrane region" description="Helical" evidence="22">
    <location>
        <begin position="144"/>
        <end position="167"/>
    </location>
</feature>
<evidence type="ECO:0000256" key="22">
    <source>
        <dbReference type="SAM" id="Phobius"/>
    </source>
</evidence>
<dbReference type="InterPro" id="IPR005867">
    <property type="entry name" value="PSII_D1"/>
</dbReference>
<keyword evidence="18 20" id="KW-0604">Photosystem II</keyword>
<comment type="PTM">
    <text evidence="20">Tyr-164 forms a radical intermediate that is referred to as redox-active TyrZ, YZ or Y-Z.</text>
</comment>
<dbReference type="InterPro" id="IPR036854">
    <property type="entry name" value="Photo_II_D1/D2_sf"/>
</dbReference>
<feature type="binding site" evidence="20">
    <location>
        <position position="192"/>
    </location>
    <ligand>
        <name>[CaMn4O5] cluster</name>
        <dbReference type="ChEBI" id="CHEBI:189552"/>
    </ligand>
</feature>
<dbReference type="STRING" id="128403.WA1_36425"/>
<organism evidence="23 24">
    <name type="scientific">Scytonema hofmannii PCC 7110</name>
    <dbReference type="NCBI Taxonomy" id="128403"/>
    <lineage>
        <taxon>Bacteria</taxon>
        <taxon>Bacillati</taxon>
        <taxon>Cyanobacteriota</taxon>
        <taxon>Cyanophyceae</taxon>
        <taxon>Nostocales</taxon>
        <taxon>Scytonemataceae</taxon>
        <taxon>Scytonema</taxon>
    </lineage>
</organism>
<comment type="miscellaneous">
    <text evidence="20">2 of the reaction center chlorophylls (ChlD1 and ChlD2) are entirely coordinated by water.</text>
</comment>
<feature type="site" description="Tyrosine radical intermediate" evidence="20">
    <location>
        <position position="164"/>
    </location>
</feature>
<keyword evidence="5 20" id="KW-0602">Photosynthesis</keyword>
<reference evidence="23 24" key="1">
    <citation type="journal article" date="2013" name="Genome Biol. Evol.">
        <title>Genomes of Stigonematalean cyanobacteria (subsection V) and the evolution of oxygenic photosynthesis from prokaryotes to plastids.</title>
        <authorList>
            <person name="Dagan T."/>
            <person name="Roettger M."/>
            <person name="Stucken K."/>
            <person name="Landan G."/>
            <person name="Koch R."/>
            <person name="Major P."/>
            <person name="Gould S.B."/>
            <person name="Goremykin V.V."/>
            <person name="Rippka R."/>
            <person name="Tandeau de Marsac N."/>
            <person name="Gugger M."/>
            <person name="Lockhart P.J."/>
            <person name="Allen J.F."/>
            <person name="Brune I."/>
            <person name="Maus I."/>
            <person name="Puhler A."/>
            <person name="Martin W.F."/>
        </authorList>
    </citation>
    <scope>NUCLEOTIDE SEQUENCE [LARGE SCALE GENOMIC DNA]</scope>
    <source>
        <strain evidence="23 24">PCC 7110</strain>
    </source>
</reference>
<keyword evidence="3 20" id="KW-0813">Transport</keyword>
<keyword evidence="10 20" id="KW-0460">Magnesium</keyword>
<evidence type="ECO:0000256" key="4">
    <source>
        <dbReference type="ARBA" id="ARBA00022494"/>
    </source>
</evidence>
<dbReference type="GO" id="GO:0016168">
    <property type="term" value="F:chlorophyll binding"/>
    <property type="evidence" value="ECO:0007669"/>
    <property type="project" value="UniProtKB-UniRule"/>
</dbReference>
<evidence type="ECO:0000256" key="13">
    <source>
        <dbReference type="ARBA" id="ARBA00022991"/>
    </source>
</evidence>
<dbReference type="InterPro" id="IPR055265">
    <property type="entry name" value="Photo_RC_L/M_CS"/>
</dbReference>
<keyword evidence="7 20" id="KW-0812">Transmembrane</keyword>
<evidence type="ECO:0000256" key="6">
    <source>
        <dbReference type="ARBA" id="ARBA00022646"/>
    </source>
</evidence>
<dbReference type="GO" id="GO:0016682">
    <property type="term" value="F:oxidoreductase activity, acting on diphenols and related substances as donors, oxygen as acceptor"/>
    <property type="evidence" value="ECO:0007669"/>
    <property type="project" value="UniProtKB-UniRule"/>
</dbReference>
<gene>
    <name evidence="20" type="primary">psbA</name>
    <name evidence="23" type="ORF">WA1_36425</name>
</gene>
<evidence type="ECO:0000256" key="3">
    <source>
        <dbReference type="ARBA" id="ARBA00022448"/>
    </source>
</evidence>
<evidence type="ECO:0000256" key="8">
    <source>
        <dbReference type="ARBA" id="ARBA00022723"/>
    </source>
</evidence>
<dbReference type="EC" id="1.10.3.9" evidence="20"/>
<evidence type="ECO:0000256" key="21">
    <source>
        <dbReference type="RuleBase" id="RU004331"/>
    </source>
</evidence>
<comment type="miscellaneous">
    <text evidence="20">Cyanobacteriota usually contain more than 2 copies of the psbA gene.</text>
</comment>
<evidence type="ECO:0000313" key="24">
    <source>
        <dbReference type="Proteomes" id="UP000076925"/>
    </source>
</evidence>
<accession>A0A139X1Y2</accession>
<dbReference type="PRINTS" id="PR00256">
    <property type="entry name" value="REACTNCENTRE"/>
</dbReference>
<comment type="miscellaneous">
    <text evidence="20">Herbicides such as atrazine, BNT, diuron or ioxynil bind in the Q(B) binding site and block subsequent electron transfer.</text>
</comment>
<evidence type="ECO:0000256" key="17">
    <source>
        <dbReference type="ARBA" id="ARBA00023211"/>
    </source>
</evidence>
<dbReference type="GO" id="GO:0009635">
    <property type="term" value="P:response to herbicide"/>
    <property type="evidence" value="ECO:0007669"/>
    <property type="project" value="UniProtKB-KW"/>
</dbReference>
<feature type="transmembrane region" description="Helical" evidence="22">
    <location>
        <begin position="32"/>
        <end position="58"/>
    </location>
</feature>
<evidence type="ECO:0000256" key="7">
    <source>
        <dbReference type="ARBA" id="ARBA00022692"/>
    </source>
</evidence>
<dbReference type="PANTHER" id="PTHR33149:SF12">
    <property type="entry name" value="PHOTOSYSTEM II D2 PROTEIN"/>
    <property type="match status" value="1"/>
</dbReference>
<dbReference type="GO" id="GO:0005506">
    <property type="term" value="F:iron ion binding"/>
    <property type="evidence" value="ECO:0007669"/>
    <property type="project" value="UniProtKB-UniRule"/>
</dbReference>
<evidence type="ECO:0000256" key="1">
    <source>
        <dbReference type="ARBA" id="ARBA00004636"/>
    </source>
</evidence>
<keyword evidence="11 20" id="KW-0249">Electron transport</keyword>
<dbReference type="InterPro" id="IPR000484">
    <property type="entry name" value="Photo_RC_L/M"/>
</dbReference>
<comment type="catalytic activity">
    <reaction evidence="20">
        <text>2 a plastoquinone + 4 hnu + 2 H2O = 2 a plastoquinol + O2</text>
        <dbReference type="Rhea" id="RHEA:36359"/>
        <dbReference type="Rhea" id="RHEA-COMP:9561"/>
        <dbReference type="Rhea" id="RHEA-COMP:9562"/>
        <dbReference type="ChEBI" id="CHEBI:15377"/>
        <dbReference type="ChEBI" id="CHEBI:15379"/>
        <dbReference type="ChEBI" id="CHEBI:17757"/>
        <dbReference type="ChEBI" id="CHEBI:30212"/>
        <dbReference type="ChEBI" id="CHEBI:62192"/>
        <dbReference type="EC" id="1.10.3.9"/>
    </reaction>
</comment>
<dbReference type="NCBIfam" id="TIGR01151">
    <property type="entry name" value="psbA"/>
    <property type="match status" value="1"/>
</dbReference>
<keyword evidence="16 20" id="KW-0472">Membrane</keyword>
<keyword evidence="20" id="KW-0793">Thylakoid</keyword>
<dbReference type="Pfam" id="PF00124">
    <property type="entry name" value="Photo_RC"/>
    <property type="match status" value="1"/>
</dbReference>
<evidence type="ECO:0000256" key="9">
    <source>
        <dbReference type="ARBA" id="ARBA00022837"/>
    </source>
</evidence>
<dbReference type="RefSeq" id="WP_026135020.1">
    <property type="nucleotide sequence ID" value="NZ_KQ976354.1"/>
</dbReference>
<comment type="function">
    <text evidence="19 20">Photosystem II (PSII) is a light-driven water:plastoquinone oxidoreductase that uses light energy to abstract electrons from H(2)O, generating O(2) and a proton gradient subsequently used for ATP formation. It consists of a core antenna complex that captures photons, and an electron transfer chain that converts photonic excitation into a charge separation. The D1/D2 (PsbA/PsbD) reaction center heterodimer binds P680, the primary electron donor of PSII as well as several subsequent electron acceptors.</text>
</comment>
<comment type="subcellular location">
    <subcellularLocation>
        <location evidence="1 20">Cellular thylakoid membrane</location>
        <topology evidence="1 20">Multi-pass membrane protein</topology>
    </subcellularLocation>
</comment>
<dbReference type="EMBL" id="ANNX02000040">
    <property type="protein sequence ID" value="KYC38663.1"/>
    <property type="molecule type" value="Genomic_DNA"/>
</dbReference>
<feature type="binding site" evidence="20">
    <location>
        <position position="173"/>
    </location>
    <ligand>
        <name>[CaMn4O5] cluster</name>
        <dbReference type="ChEBI" id="CHEBI:189552"/>
    </ligand>
</feature>
<comment type="caution">
    <text evidence="23">The sequence shown here is derived from an EMBL/GenBank/DDBJ whole genome shotgun (WGS) entry which is preliminary data.</text>
</comment>
<dbReference type="GO" id="GO:0009523">
    <property type="term" value="C:photosystem II"/>
    <property type="evidence" value="ECO:0007669"/>
    <property type="project" value="UniProtKB-KW"/>
</dbReference>
<dbReference type="GO" id="GO:0010242">
    <property type="term" value="F:oxygen evolving activity"/>
    <property type="evidence" value="ECO:0007669"/>
    <property type="project" value="UniProtKB-EC"/>
</dbReference>
<evidence type="ECO:0000256" key="12">
    <source>
        <dbReference type="ARBA" id="ARBA00022989"/>
    </source>
</evidence>
<dbReference type="GO" id="GO:0009055">
    <property type="term" value="F:electron transfer activity"/>
    <property type="evidence" value="ECO:0007669"/>
    <property type="project" value="UniProtKB-UniRule"/>
</dbReference>
<feature type="transmembrane region" description="Helical" evidence="22">
    <location>
        <begin position="195"/>
        <end position="217"/>
    </location>
</feature>
<feature type="binding site" evidence="20">
    <location>
        <position position="348"/>
    </location>
    <ligand>
        <name>[CaMn4O5] cluster</name>
        <dbReference type="ChEBI" id="CHEBI:189552"/>
    </ligand>
</feature>
<feature type="binding site" evidence="20">
    <location>
        <position position="276"/>
    </location>
    <ligand>
        <name>Fe cation</name>
        <dbReference type="ChEBI" id="CHEBI:24875"/>
        <note>ligand shared with heterodimeric partner</note>
    </ligand>
</feature>
<dbReference type="GO" id="GO:0009772">
    <property type="term" value="P:photosynthetic electron transport in photosystem II"/>
    <property type="evidence" value="ECO:0007669"/>
    <property type="project" value="InterPro"/>
</dbReference>
<keyword evidence="9 20" id="KW-0106">Calcium</keyword>
<feature type="site" description="Stabilizes free radical intermediate" evidence="20">
    <location>
        <position position="193"/>
    </location>
</feature>
<dbReference type="PROSITE" id="PS00244">
    <property type="entry name" value="REACTION_CENTER"/>
    <property type="match status" value="1"/>
</dbReference>
<keyword evidence="4 20" id="KW-0148">Chlorophyll</keyword>
<keyword evidence="15 20" id="KW-0408">Iron</keyword>
<comment type="caution">
    <text evidence="20">Lacks conserved residue(s) required for the propagation of feature annotation.</text>
</comment>
<feature type="transmembrane region" description="Helical" evidence="22">
    <location>
        <begin position="275"/>
        <end position="299"/>
    </location>
</feature>
<evidence type="ECO:0000256" key="16">
    <source>
        <dbReference type="ARBA" id="ARBA00023136"/>
    </source>
</evidence>
<dbReference type="FunFam" id="1.20.85.10:FF:000002">
    <property type="entry name" value="Photosystem II protein D1"/>
    <property type="match status" value="1"/>
</dbReference>
<feature type="transmembrane region" description="Helical" evidence="22">
    <location>
        <begin position="114"/>
        <end position="132"/>
    </location>
</feature>
<feature type="binding site" evidence="20">
    <location>
        <position position="336"/>
    </location>
    <ligand>
        <name>[CaMn4O5] cluster</name>
        <dbReference type="ChEBI" id="CHEBI:189552"/>
    </ligand>
</feature>
<feature type="binding site" evidence="20">
    <location>
        <position position="218"/>
    </location>
    <ligand>
        <name>Fe cation</name>
        <dbReference type="ChEBI" id="CHEBI:24875"/>
        <note>ligand shared with heterodimeric partner</note>
    </ligand>
</feature>
<keyword evidence="13 20" id="KW-0157">Chromophore</keyword>
<dbReference type="AlphaFoldDB" id="A0A139X1Y2"/>
<keyword evidence="8 20" id="KW-0479">Metal-binding</keyword>
<keyword evidence="24" id="KW-1185">Reference proteome</keyword>
<evidence type="ECO:0000256" key="2">
    <source>
        <dbReference type="ARBA" id="ARBA00008204"/>
    </source>
</evidence>
<evidence type="ECO:0000256" key="14">
    <source>
        <dbReference type="ARBA" id="ARBA00023002"/>
    </source>
</evidence>
<dbReference type="HAMAP" id="MF_01379">
    <property type="entry name" value="PSII_PsbA_D1"/>
    <property type="match status" value="1"/>
</dbReference>
<evidence type="ECO:0000256" key="15">
    <source>
        <dbReference type="ARBA" id="ARBA00023004"/>
    </source>
</evidence>
<evidence type="ECO:0000256" key="18">
    <source>
        <dbReference type="ARBA" id="ARBA00023276"/>
    </source>
</evidence>
<feature type="binding site" description="axial binding residue" evidence="20">
    <location>
        <position position="121"/>
    </location>
    <ligand>
        <name>chlorophyll a</name>
        <dbReference type="ChEBI" id="CHEBI:58416"/>
        <label>ChlzD1</label>
    </ligand>
    <ligandPart>
        <name>Mg</name>
        <dbReference type="ChEBI" id="CHEBI:25107"/>
    </ligandPart>
</feature>
<dbReference type="Gene3D" id="1.20.85.10">
    <property type="entry name" value="Photosystem II protein D1-like"/>
    <property type="match status" value="1"/>
</dbReference>
<feature type="binding site" description="axial binding residue" evidence="20">
    <location>
        <position position="201"/>
    </location>
    <ligand>
        <name>chlorophyll a</name>
        <dbReference type="ChEBI" id="CHEBI:58416"/>
        <label>PD1</label>
    </ligand>
    <ligandPart>
        <name>Mg</name>
        <dbReference type="ChEBI" id="CHEBI:25107"/>
    </ligandPart>
</feature>
<protein>
    <recommendedName>
        <fullName evidence="20">Photosystem II protein D1</fullName>
        <shortName evidence="20">PSII D1 protein</shortName>
        <ecNumber evidence="20">1.10.3.9</ecNumber>
    </recommendedName>
    <alternativeName>
        <fullName evidence="20">Photosystem II Q(B) protein</fullName>
    </alternativeName>
</protein>
<dbReference type="OrthoDB" id="505356at2"/>
<feature type="binding site" evidence="20">
    <location>
        <position position="218"/>
    </location>
    <ligand>
        <name>a quinone</name>
        <dbReference type="ChEBI" id="CHEBI:132124"/>
        <label>B</label>
    </ligand>
</feature>
<feature type="chain" id="PRO_5023304894" description="Photosystem II protein D1" evidence="20">
    <location>
        <begin position="1"/>
        <end position="350"/>
    </location>
</feature>
<evidence type="ECO:0000313" key="23">
    <source>
        <dbReference type="EMBL" id="KYC38663.1"/>
    </source>
</evidence>
<evidence type="ECO:0000256" key="20">
    <source>
        <dbReference type="HAMAP-Rule" id="MF_01379"/>
    </source>
</evidence>
<sequence length="350" mass="38618">MNEIMQQTRELAIFKRWEYFCNWITSVDNRIYIGWFGVLMIPTLLAAAICFILAFTVAPPVDMDGIREPIAGSILGGNNIITAAVIPTSAAVGLHFYPLWEAGNIDEWLYNGGSYQLIVLHFLIVVWCYLGRMWELSYRLGMRSWVPVAFSAPAAAATAIFLIYPIGQGSFSEGMPLGITGTFHFMLAFQAEHNILMHPFHMLGVAGVFGGSLLSALHGSLVTSSLIRETSEAESANAGYKFGQETETYNLFASHAAFFGRLTFRSLALNSKRDIHIYLTLLPTIGIWFAALGVSTMAFNLNGFNFNQSVLDRVGHVIPTSADLINRANLGIQAMHSPNSHNFPLLLARE</sequence>
<name>A0A139X1Y2_9CYAN</name>
<comment type="similarity">
    <text evidence="2 20 21">Belongs to the reaction center PufL/M/PsbA/D family.</text>
</comment>
<dbReference type="SUPFAM" id="SSF81483">
    <property type="entry name" value="Bacterial photosystem II reaction centre, L and M subunits"/>
    <property type="match status" value="1"/>
</dbReference>
<comment type="subunit">
    <text evidence="20">PSII is composed of 1 copy each of membrane proteins PsbA, PsbB, PsbC, PsbD, PsbE, PsbF, PsbH, PsbI, PsbJ, PsbK, PsbL, PsbM, PsbT, PsbX, PsbY, PsbZ, Psb30/Ycf12, peripheral proteins PsbO, CyanoQ (PsbQ), PsbU, PsbV and a large number of cofactors. It forms dimeric complexes.</text>
</comment>
<dbReference type="GO" id="GO:0031676">
    <property type="term" value="C:plasma membrane-derived thylakoid membrane"/>
    <property type="evidence" value="ECO:0007669"/>
    <property type="project" value="UniProtKB-SubCell"/>
</dbReference>
<feature type="transmembrane region" description="Helical" evidence="22">
    <location>
        <begin position="70"/>
        <end position="94"/>
    </location>
</feature>
<keyword evidence="12 20" id="KW-1133">Transmembrane helix</keyword>
<evidence type="ECO:0000256" key="10">
    <source>
        <dbReference type="ARBA" id="ARBA00022842"/>
    </source>
</evidence>
<dbReference type="SMR" id="A0A139X1Y2"/>
<evidence type="ECO:0000256" key="5">
    <source>
        <dbReference type="ARBA" id="ARBA00022531"/>
    </source>
</evidence>
<dbReference type="InterPro" id="IPR055266">
    <property type="entry name" value="D1/D2"/>
</dbReference>